<dbReference type="OrthoDB" id="927791at2"/>
<sequence>MTTPCVSIIIPIYKAEEYLPQCIDSILSQTFDDFEVLLIDDGSPDKSGELCDEYAAKDDRIRVFHKENTGVSSSRNLGLSEARGKWVTFIDSDDWINADYLKKLMLYAQLDIQIVLGGYKKQSLRVQQIFTSGNDLNYSKADIHLFFQDFISTYIVRTVWGGLYLSSIIKNKEIYFDETLAIGEDTIFNFIYINAIDGSLTVSKTSNYNWRRVEGAESLSQNLNIEGWYKYIDTFYPMLILHVKECQKSSNIKEGLVADCCTLVFMLYRRGYVRKSQLERVYSFLPLVSGKVNIQPLRGKGTVFILIGLLFKYSKSTAISHFVLKLSFFLLMFKQNACKGKILRFA</sequence>
<comment type="caution">
    <text evidence="4">The sequence shown here is derived from an EMBL/GenBank/DDBJ whole genome shotgun (WGS) entry which is preliminary data.</text>
</comment>
<dbReference type="RefSeq" id="WP_136901823.1">
    <property type="nucleotide sequence ID" value="NZ_SUME01000005.1"/>
</dbReference>
<dbReference type="Pfam" id="PF00535">
    <property type="entry name" value="Glycos_transf_2"/>
    <property type="match status" value="1"/>
</dbReference>
<organism evidence="4 5">
    <name type="scientific">Sphingobacterium olei</name>
    <dbReference type="NCBI Taxonomy" id="2571155"/>
    <lineage>
        <taxon>Bacteria</taxon>
        <taxon>Pseudomonadati</taxon>
        <taxon>Bacteroidota</taxon>
        <taxon>Sphingobacteriia</taxon>
        <taxon>Sphingobacteriales</taxon>
        <taxon>Sphingobacteriaceae</taxon>
        <taxon>Sphingobacterium</taxon>
    </lineage>
</organism>
<dbReference type="CDD" id="cd00761">
    <property type="entry name" value="Glyco_tranf_GTA_type"/>
    <property type="match status" value="1"/>
</dbReference>
<dbReference type="Proteomes" id="UP000306808">
    <property type="component" value="Unassembled WGS sequence"/>
</dbReference>
<keyword evidence="1" id="KW-0328">Glycosyltransferase</keyword>
<dbReference type="PANTHER" id="PTHR22916">
    <property type="entry name" value="GLYCOSYLTRANSFERASE"/>
    <property type="match status" value="1"/>
</dbReference>
<reference evidence="4 5" key="1">
    <citation type="submission" date="2019-04" db="EMBL/GenBank/DDBJ databases">
        <title>Sphingobacterium olei sp. nov., isolated from oil-contaminated soil.</title>
        <authorList>
            <person name="Liu B."/>
        </authorList>
    </citation>
    <scope>NUCLEOTIDE SEQUENCE [LARGE SCALE GENOMIC DNA]</scope>
    <source>
        <strain evidence="4 5">HAL-9</strain>
    </source>
</reference>
<dbReference type="Gene3D" id="3.90.550.10">
    <property type="entry name" value="Spore Coat Polysaccharide Biosynthesis Protein SpsA, Chain A"/>
    <property type="match status" value="1"/>
</dbReference>
<keyword evidence="2 4" id="KW-0808">Transferase</keyword>
<dbReference type="InterPro" id="IPR029044">
    <property type="entry name" value="Nucleotide-diphossugar_trans"/>
</dbReference>
<dbReference type="GO" id="GO:0016758">
    <property type="term" value="F:hexosyltransferase activity"/>
    <property type="evidence" value="ECO:0007669"/>
    <property type="project" value="UniProtKB-ARBA"/>
</dbReference>
<dbReference type="PANTHER" id="PTHR22916:SF51">
    <property type="entry name" value="GLYCOSYLTRANSFERASE EPSH-RELATED"/>
    <property type="match status" value="1"/>
</dbReference>
<evidence type="ECO:0000313" key="4">
    <source>
        <dbReference type="EMBL" id="TJZ59882.1"/>
    </source>
</evidence>
<name>A0A4U0P062_9SPHI</name>
<evidence type="ECO:0000259" key="3">
    <source>
        <dbReference type="Pfam" id="PF00535"/>
    </source>
</evidence>
<dbReference type="SUPFAM" id="SSF53448">
    <property type="entry name" value="Nucleotide-diphospho-sugar transferases"/>
    <property type="match status" value="1"/>
</dbReference>
<accession>A0A4U0P062</accession>
<evidence type="ECO:0000256" key="1">
    <source>
        <dbReference type="ARBA" id="ARBA00022676"/>
    </source>
</evidence>
<dbReference type="InterPro" id="IPR001173">
    <property type="entry name" value="Glyco_trans_2-like"/>
</dbReference>
<dbReference type="EMBL" id="SUME01000005">
    <property type="protein sequence ID" value="TJZ59882.1"/>
    <property type="molecule type" value="Genomic_DNA"/>
</dbReference>
<protein>
    <submittedName>
        <fullName evidence="4">Glycosyltransferase family 2 protein</fullName>
    </submittedName>
</protein>
<evidence type="ECO:0000256" key="2">
    <source>
        <dbReference type="ARBA" id="ARBA00022679"/>
    </source>
</evidence>
<dbReference type="AlphaFoldDB" id="A0A4U0P062"/>
<proteinExistence type="predicted"/>
<keyword evidence="5" id="KW-1185">Reference proteome</keyword>
<feature type="domain" description="Glycosyltransferase 2-like" evidence="3">
    <location>
        <begin position="7"/>
        <end position="126"/>
    </location>
</feature>
<evidence type="ECO:0000313" key="5">
    <source>
        <dbReference type="Proteomes" id="UP000306808"/>
    </source>
</evidence>
<gene>
    <name evidence="4" type="ORF">FAZ15_13380</name>
</gene>